<comment type="subcellular location">
    <subcellularLocation>
        <location evidence="1">Cell envelope</location>
    </subcellularLocation>
</comment>
<dbReference type="PANTHER" id="PTHR30532">
    <property type="entry name" value="IRON III DICITRATE-BINDING PERIPLASMIC PROTEIN"/>
    <property type="match status" value="1"/>
</dbReference>
<dbReference type="Proteomes" id="UP001432000">
    <property type="component" value="Chromosome"/>
</dbReference>
<dbReference type="SUPFAM" id="SSF53807">
    <property type="entry name" value="Helical backbone' metal receptor"/>
    <property type="match status" value="1"/>
</dbReference>
<dbReference type="PROSITE" id="PS50983">
    <property type="entry name" value="FE_B12_PBP"/>
    <property type="match status" value="1"/>
</dbReference>
<evidence type="ECO:0000259" key="6">
    <source>
        <dbReference type="PROSITE" id="PS50983"/>
    </source>
</evidence>
<name>A0ABZ2PPW7_9NOCA</name>
<keyword evidence="8" id="KW-1185">Reference proteome</keyword>
<dbReference type="RefSeq" id="WP_338892913.1">
    <property type="nucleotide sequence ID" value="NZ_CP147846.1"/>
</dbReference>
<dbReference type="InterPro" id="IPR002491">
    <property type="entry name" value="ABC_transptr_periplasmic_BD"/>
</dbReference>
<sequence length="354" mass="36308">MTEQSSVRTAAVTLAVGALVLVAGCSGGSTASDNASTIVRSTTNIAGAGVVGNDRETVGLCPDMAPMDPTGVEGSIRPVGHSEGITEVPADPMRVVVLDPAALDATCALGVWERVVGASTLNPFFRGDGDQELYLGTGIAEIPTVGTVGAPDIDAIVGLEPDLIIGSDSLGSELYDSLTDIAPTVFTSADDGWKGAFLQSAAALGRGGTAFEELARFSADAQQVGRDVNANQTQASVVRFLPDSIVSDSRSSFAGEVLDEIGVQRPPSQRDAATVVPADDLAGAEGDIVYVRFDGDDGESYGRSVMTSDAWEDLGSAKDGRIFVVNDTVWSGSGVMAARAILADVTNSLNAYVS</sequence>
<evidence type="ECO:0000313" key="8">
    <source>
        <dbReference type="Proteomes" id="UP001432000"/>
    </source>
</evidence>
<reference evidence="7 8" key="1">
    <citation type="submission" date="2024-03" db="EMBL/GenBank/DDBJ databases">
        <title>Natural products discovery in diverse microorganisms through a two-stage MS feature dereplication strategy.</title>
        <authorList>
            <person name="Zhang R."/>
        </authorList>
    </citation>
    <scope>NUCLEOTIDE SEQUENCE [LARGE SCALE GENOMIC DNA]</scope>
    <source>
        <strain evidence="7 8">18930</strain>
    </source>
</reference>
<evidence type="ECO:0000256" key="4">
    <source>
        <dbReference type="ARBA" id="ARBA00022729"/>
    </source>
</evidence>
<evidence type="ECO:0000256" key="5">
    <source>
        <dbReference type="SAM" id="SignalP"/>
    </source>
</evidence>
<comment type="similarity">
    <text evidence="2">Belongs to the bacterial solute-binding protein 8 family.</text>
</comment>
<dbReference type="EMBL" id="CP147846">
    <property type="protein sequence ID" value="WXG71191.1"/>
    <property type="molecule type" value="Genomic_DNA"/>
</dbReference>
<keyword evidence="3" id="KW-0813">Transport</keyword>
<evidence type="ECO:0000313" key="7">
    <source>
        <dbReference type="EMBL" id="WXG71191.1"/>
    </source>
</evidence>
<feature type="domain" description="Fe/B12 periplasmic-binding" evidence="6">
    <location>
        <begin position="94"/>
        <end position="353"/>
    </location>
</feature>
<feature type="chain" id="PRO_5045349141" evidence="5">
    <location>
        <begin position="32"/>
        <end position="354"/>
    </location>
</feature>
<dbReference type="PANTHER" id="PTHR30532:SF25">
    <property type="entry name" value="IRON(III) DICITRATE-BINDING PERIPLASMIC PROTEIN"/>
    <property type="match status" value="1"/>
</dbReference>
<protein>
    <submittedName>
        <fullName evidence="7">Iron-siderophore ABC transporter substrate-binding protein</fullName>
    </submittedName>
</protein>
<dbReference type="Gene3D" id="3.40.50.1980">
    <property type="entry name" value="Nitrogenase molybdenum iron protein domain"/>
    <property type="match status" value="2"/>
</dbReference>
<accession>A0ABZ2PPW7</accession>
<gene>
    <name evidence="7" type="ORF">WDS16_12305</name>
</gene>
<evidence type="ECO:0000256" key="2">
    <source>
        <dbReference type="ARBA" id="ARBA00008814"/>
    </source>
</evidence>
<evidence type="ECO:0000256" key="1">
    <source>
        <dbReference type="ARBA" id="ARBA00004196"/>
    </source>
</evidence>
<feature type="signal peptide" evidence="5">
    <location>
        <begin position="1"/>
        <end position="31"/>
    </location>
</feature>
<dbReference type="CDD" id="cd01146">
    <property type="entry name" value="FhuD"/>
    <property type="match status" value="1"/>
</dbReference>
<proteinExistence type="inferred from homology"/>
<keyword evidence="4 5" id="KW-0732">Signal</keyword>
<evidence type="ECO:0000256" key="3">
    <source>
        <dbReference type="ARBA" id="ARBA00022448"/>
    </source>
</evidence>
<organism evidence="7 8">
    <name type="scientific">Rhodococcus sovatensis</name>
    <dbReference type="NCBI Taxonomy" id="1805840"/>
    <lineage>
        <taxon>Bacteria</taxon>
        <taxon>Bacillati</taxon>
        <taxon>Actinomycetota</taxon>
        <taxon>Actinomycetes</taxon>
        <taxon>Mycobacteriales</taxon>
        <taxon>Nocardiaceae</taxon>
        <taxon>Rhodococcus</taxon>
    </lineage>
</organism>
<dbReference type="InterPro" id="IPR051313">
    <property type="entry name" value="Bact_iron-sidero_bind"/>
</dbReference>
<dbReference type="Pfam" id="PF01497">
    <property type="entry name" value="Peripla_BP_2"/>
    <property type="match status" value="1"/>
</dbReference>